<dbReference type="InterPro" id="IPR013830">
    <property type="entry name" value="SGNH_hydro"/>
</dbReference>
<evidence type="ECO:0000259" key="1">
    <source>
        <dbReference type="Pfam" id="PF13472"/>
    </source>
</evidence>
<dbReference type="FunCoup" id="A0A369JXV8">
    <property type="interactions" value="100"/>
</dbReference>
<dbReference type="STRING" id="39966.A0A369JXV8"/>
<comment type="caution">
    <text evidence="2">The sequence shown here is derived from an EMBL/GenBank/DDBJ whole genome shotgun (WGS) entry which is preliminary data.</text>
</comment>
<dbReference type="Gene3D" id="3.40.50.1110">
    <property type="entry name" value="SGNH hydrolase"/>
    <property type="match status" value="1"/>
</dbReference>
<organism evidence="2 3">
    <name type="scientific">Hypsizygus marmoreus</name>
    <name type="common">White beech mushroom</name>
    <name type="synonym">Agaricus marmoreus</name>
    <dbReference type="NCBI Taxonomy" id="39966"/>
    <lineage>
        <taxon>Eukaryota</taxon>
        <taxon>Fungi</taxon>
        <taxon>Dikarya</taxon>
        <taxon>Basidiomycota</taxon>
        <taxon>Agaricomycotina</taxon>
        <taxon>Agaricomycetes</taxon>
        <taxon>Agaricomycetidae</taxon>
        <taxon>Agaricales</taxon>
        <taxon>Tricholomatineae</taxon>
        <taxon>Lyophyllaceae</taxon>
        <taxon>Hypsizygus</taxon>
    </lineage>
</organism>
<dbReference type="InterPro" id="IPR045136">
    <property type="entry name" value="Iah1-like"/>
</dbReference>
<dbReference type="PANTHER" id="PTHR14209:SF19">
    <property type="entry name" value="ISOAMYL ACETATE-HYDROLYZING ESTERASE 1 HOMOLOG"/>
    <property type="match status" value="1"/>
</dbReference>
<sequence>MAASIQDVIMLFGDSITQGAWGPGMNGFGQRLSHVYARKLDVLNRGLSGYNTDWAMPIFKQCIATKRNRDNLPKIRLLVIWFGANDACMWPSPQHVSLGKFASNLREWVDAIQSPDSLYYSPQTRIILISPPPVNTYQRRADLESRNPPKSLDRTFETTRAYAEAVRDVAQEKQVGFTDAWTVLWKAAGEDERSLARFLNDGLHLNGEGYRVMYDALVKTIGENYPDVHFDNLPFVFPPWLVHVDEAPGKAAFP</sequence>
<dbReference type="InParanoid" id="A0A369JXV8"/>
<dbReference type="PANTHER" id="PTHR14209">
    <property type="entry name" value="ISOAMYL ACETATE-HYDROLYZING ESTERASE 1"/>
    <property type="match status" value="1"/>
</dbReference>
<name>A0A369JXV8_HYPMA</name>
<evidence type="ECO:0000313" key="3">
    <source>
        <dbReference type="Proteomes" id="UP000076154"/>
    </source>
</evidence>
<dbReference type="AlphaFoldDB" id="A0A369JXV8"/>
<dbReference type="InterPro" id="IPR036514">
    <property type="entry name" value="SGNH_hydro_sf"/>
</dbReference>
<evidence type="ECO:0000313" key="2">
    <source>
        <dbReference type="EMBL" id="RDB24244.1"/>
    </source>
</evidence>
<keyword evidence="3" id="KW-1185">Reference proteome</keyword>
<dbReference type="Proteomes" id="UP000076154">
    <property type="component" value="Unassembled WGS sequence"/>
</dbReference>
<dbReference type="Pfam" id="PF13472">
    <property type="entry name" value="Lipase_GDSL_2"/>
    <property type="match status" value="1"/>
</dbReference>
<dbReference type="OrthoDB" id="671439at2759"/>
<feature type="domain" description="SGNH hydrolase-type esterase" evidence="1">
    <location>
        <begin position="11"/>
        <end position="212"/>
    </location>
</feature>
<accession>A0A369JXV8</accession>
<reference evidence="2" key="1">
    <citation type="submission" date="2018-04" db="EMBL/GenBank/DDBJ databases">
        <title>Whole genome sequencing of Hypsizygus marmoreus.</title>
        <authorList>
            <person name="Choi I.-G."/>
            <person name="Min B."/>
            <person name="Kim J.-G."/>
            <person name="Kim S."/>
            <person name="Oh Y.-L."/>
            <person name="Kong W.-S."/>
            <person name="Park H."/>
            <person name="Jeong J."/>
            <person name="Song E.-S."/>
        </authorList>
    </citation>
    <scope>NUCLEOTIDE SEQUENCE [LARGE SCALE GENOMIC DNA]</scope>
    <source>
        <strain evidence="2">51987-8</strain>
    </source>
</reference>
<dbReference type="CDD" id="cd01838">
    <property type="entry name" value="Isoamyl_acetate_hydrolase_like"/>
    <property type="match status" value="1"/>
</dbReference>
<gene>
    <name evidence="2" type="primary">IAH1</name>
    <name evidence="2" type="ORF">Hypma_008740</name>
</gene>
<proteinExistence type="predicted"/>
<protein>
    <submittedName>
        <fullName evidence="2">Isoamyl acetate-hydrolyzing esterase 1</fullName>
    </submittedName>
</protein>
<dbReference type="EMBL" id="LUEZ02000045">
    <property type="protein sequence ID" value="RDB24244.1"/>
    <property type="molecule type" value="Genomic_DNA"/>
</dbReference>
<dbReference type="SUPFAM" id="SSF52266">
    <property type="entry name" value="SGNH hydrolase"/>
    <property type="match status" value="1"/>
</dbReference>